<dbReference type="CDD" id="cd00067">
    <property type="entry name" value="GAL4"/>
    <property type="match status" value="1"/>
</dbReference>
<dbReference type="GO" id="GO:0008270">
    <property type="term" value="F:zinc ion binding"/>
    <property type="evidence" value="ECO:0007669"/>
    <property type="project" value="InterPro"/>
</dbReference>
<dbReference type="SUPFAM" id="SSF57701">
    <property type="entry name" value="Zn2/Cys6 DNA-binding domain"/>
    <property type="match status" value="1"/>
</dbReference>
<reference evidence="8 9" key="2">
    <citation type="journal article" date="2013" name="PLoS Genet.">
        <title>Comparative genome structure, secondary metabolite, and effector coding capacity across Cochliobolus pathogens.</title>
        <authorList>
            <person name="Condon B.J."/>
            <person name="Leng Y."/>
            <person name="Wu D."/>
            <person name="Bushley K.E."/>
            <person name="Ohm R.A."/>
            <person name="Otillar R."/>
            <person name="Martin J."/>
            <person name="Schackwitz W."/>
            <person name="Grimwood J."/>
            <person name="MohdZainudin N."/>
            <person name="Xue C."/>
            <person name="Wang R."/>
            <person name="Manning V.A."/>
            <person name="Dhillon B."/>
            <person name="Tu Z.J."/>
            <person name="Steffenson B.J."/>
            <person name="Salamov A."/>
            <person name="Sun H."/>
            <person name="Lowry S."/>
            <person name="LaButti K."/>
            <person name="Han J."/>
            <person name="Copeland A."/>
            <person name="Lindquist E."/>
            <person name="Barry K."/>
            <person name="Schmutz J."/>
            <person name="Baker S.E."/>
            <person name="Ciuffetti L.M."/>
            <person name="Grigoriev I.V."/>
            <person name="Zhong S."/>
            <person name="Turgeon B.G."/>
        </authorList>
    </citation>
    <scope>NUCLEOTIDE SEQUENCE [LARGE SCALE GENOMIC DNA]</scope>
    <source>
        <strain evidence="9">28A</strain>
    </source>
</reference>
<feature type="region of interest" description="Disordered" evidence="6">
    <location>
        <begin position="694"/>
        <end position="744"/>
    </location>
</feature>
<dbReference type="GO" id="GO:0005634">
    <property type="term" value="C:nucleus"/>
    <property type="evidence" value="ECO:0007669"/>
    <property type="project" value="UniProtKB-SubCell"/>
</dbReference>
<dbReference type="GeneID" id="19399528"/>
<evidence type="ECO:0000256" key="4">
    <source>
        <dbReference type="ARBA" id="ARBA00023163"/>
    </source>
</evidence>
<evidence type="ECO:0000313" key="8">
    <source>
        <dbReference type="EMBL" id="EOA82160.1"/>
    </source>
</evidence>
<evidence type="ECO:0000256" key="3">
    <source>
        <dbReference type="ARBA" id="ARBA00023015"/>
    </source>
</evidence>
<dbReference type="PROSITE" id="PS00463">
    <property type="entry name" value="ZN2_CY6_FUNGAL_1"/>
    <property type="match status" value="1"/>
</dbReference>
<dbReference type="InterPro" id="IPR007219">
    <property type="entry name" value="XnlR_reg_dom"/>
</dbReference>
<feature type="region of interest" description="Disordered" evidence="6">
    <location>
        <begin position="623"/>
        <end position="657"/>
    </location>
</feature>
<proteinExistence type="predicted"/>
<feature type="region of interest" description="Disordered" evidence="6">
    <location>
        <begin position="1"/>
        <end position="38"/>
    </location>
</feature>
<dbReference type="CDD" id="cd12148">
    <property type="entry name" value="fungal_TF_MHR"/>
    <property type="match status" value="1"/>
</dbReference>
<dbReference type="Pfam" id="PF00172">
    <property type="entry name" value="Zn_clus"/>
    <property type="match status" value="1"/>
</dbReference>
<feature type="domain" description="Zn(2)-C6 fungal-type" evidence="7">
    <location>
        <begin position="44"/>
        <end position="74"/>
    </location>
</feature>
<organism evidence="8 9">
    <name type="scientific">Exserohilum turcicum (strain 28A)</name>
    <name type="common">Northern leaf blight fungus</name>
    <name type="synonym">Setosphaeria turcica</name>
    <dbReference type="NCBI Taxonomy" id="671987"/>
    <lineage>
        <taxon>Eukaryota</taxon>
        <taxon>Fungi</taxon>
        <taxon>Dikarya</taxon>
        <taxon>Ascomycota</taxon>
        <taxon>Pezizomycotina</taxon>
        <taxon>Dothideomycetes</taxon>
        <taxon>Pleosporomycetidae</taxon>
        <taxon>Pleosporales</taxon>
        <taxon>Pleosporineae</taxon>
        <taxon>Pleosporaceae</taxon>
        <taxon>Exserohilum</taxon>
    </lineage>
</organism>
<evidence type="ECO:0000256" key="2">
    <source>
        <dbReference type="ARBA" id="ARBA00022723"/>
    </source>
</evidence>
<evidence type="ECO:0000256" key="1">
    <source>
        <dbReference type="ARBA" id="ARBA00004123"/>
    </source>
</evidence>
<feature type="region of interest" description="Disordered" evidence="6">
    <location>
        <begin position="132"/>
        <end position="151"/>
    </location>
</feature>
<dbReference type="SMART" id="SM00906">
    <property type="entry name" value="Fungal_trans"/>
    <property type="match status" value="1"/>
</dbReference>
<keyword evidence="5" id="KW-0539">Nucleus</keyword>
<dbReference type="InterPro" id="IPR001138">
    <property type="entry name" value="Zn2Cys6_DnaBD"/>
</dbReference>
<reference evidence="8 9" key="1">
    <citation type="journal article" date="2012" name="PLoS Pathog.">
        <title>Diverse lifestyles and strategies of plant pathogenesis encoded in the genomes of eighteen Dothideomycetes fungi.</title>
        <authorList>
            <person name="Ohm R.A."/>
            <person name="Feau N."/>
            <person name="Henrissat B."/>
            <person name="Schoch C.L."/>
            <person name="Horwitz B.A."/>
            <person name="Barry K.W."/>
            <person name="Condon B.J."/>
            <person name="Copeland A.C."/>
            <person name="Dhillon B."/>
            <person name="Glaser F."/>
            <person name="Hesse C.N."/>
            <person name="Kosti I."/>
            <person name="LaButti K."/>
            <person name="Lindquist E.A."/>
            <person name="Lucas S."/>
            <person name="Salamov A.A."/>
            <person name="Bradshaw R.E."/>
            <person name="Ciuffetti L."/>
            <person name="Hamelin R.C."/>
            <person name="Kema G.H.J."/>
            <person name="Lawrence C."/>
            <person name="Scott J.A."/>
            <person name="Spatafora J.W."/>
            <person name="Turgeon B.G."/>
            <person name="de Wit P.J.G.M."/>
            <person name="Zhong S."/>
            <person name="Goodwin S.B."/>
            <person name="Grigoriev I.V."/>
        </authorList>
    </citation>
    <scope>NUCLEOTIDE SEQUENCE [LARGE SCALE GENOMIC DNA]</scope>
    <source>
        <strain evidence="9">28A</strain>
    </source>
</reference>
<dbReference type="Pfam" id="PF04082">
    <property type="entry name" value="Fungal_trans"/>
    <property type="match status" value="1"/>
</dbReference>
<protein>
    <recommendedName>
        <fullName evidence="7">Zn(2)-C6 fungal-type domain-containing protein</fullName>
    </recommendedName>
</protein>
<comment type="subcellular location">
    <subcellularLocation>
        <location evidence="1">Nucleus</location>
    </subcellularLocation>
</comment>
<keyword evidence="3" id="KW-0805">Transcription regulation</keyword>
<feature type="compositionally biased region" description="Low complexity" evidence="6">
    <location>
        <begin position="723"/>
        <end position="741"/>
    </location>
</feature>
<dbReference type="PANTHER" id="PTHR47338:SF10">
    <property type="entry name" value="TRANSCRIPTION FACTOR DOMAIN-CONTAINING PROTEIN-RELATED"/>
    <property type="match status" value="1"/>
</dbReference>
<evidence type="ECO:0000259" key="7">
    <source>
        <dbReference type="PROSITE" id="PS50048"/>
    </source>
</evidence>
<feature type="compositionally biased region" description="Polar residues" evidence="6">
    <location>
        <begin position="642"/>
        <end position="651"/>
    </location>
</feature>
<feature type="compositionally biased region" description="Polar residues" evidence="6">
    <location>
        <begin position="623"/>
        <end position="633"/>
    </location>
</feature>
<name>R0I9N3_EXST2</name>
<feature type="compositionally biased region" description="Polar residues" evidence="6">
    <location>
        <begin position="21"/>
        <end position="37"/>
    </location>
</feature>
<dbReference type="OrthoDB" id="5600212at2759"/>
<keyword evidence="2" id="KW-0479">Metal-binding</keyword>
<dbReference type="HOGENOM" id="CLU_011017_0_2_1"/>
<dbReference type="InterPro" id="IPR050815">
    <property type="entry name" value="TF_fung"/>
</dbReference>
<dbReference type="PROSITE" id="PS50048">
    <property type="entry name" value="ZN2_CY6_FUNGAL_2"/>
    <property type="match status" value="1"/>
</dbReference>
<dbReference type="GO" id="GO:0006351">
    <property type="term" value="P:DNA-templated transcription"/>
    <property type="evidence" value="ECO:0007669"/>
    <property type="project" value="InterPro"/>
</dbReference>
<evidence type="ECO:0000256" key="6">
    <source>
        <dbReference type="SAM" id="MobiDB-lite"/>
    </source>
</evidence>
<gene>
    <name evidence="8" type="ORF">SETTUDRAFT_165606</name>
</gene>
<dbReference type="eggNOG" id="ENOG502QVC1">
    <property type="taxonomic scope" value="Eukaryota"/>
</dbReference>
<dbReference type="SMART" id="SM00066">
    <property type="entry name" value="GAL4"/>
    <property type="match status" value="1"/>
</dbReference>
<keyword evidence="9" id="KW-1185">Reference proteome</keyword>
<dbReference type="GO" id="GO:0000981">
    <property type="term" value="F:DNA-binding transcription factor activity, RNA polymerase II-specific"/>
    <property type="evidence" value="ECO:0007669"/>
    <property type="project" value="InterPro"/>
</dbReference>
<dbReference type="Gene3D" id="4.10.240.10">
    <property type="entry name" value="Zn(2)-C6 fungal-type DNA-binding domain"/>
    <property type="match status" value="1"/>
</dbReference>
<dbReference type="RefSeq" id="XP_008030454.1">
    <property type="nucleotide sequence ID" value="XM_008032263.1"/>
</dbReference>
<dbReference type="GO" id="GO:0003677">
    <property type="term" value="F:DNA binding"/>
    <property type="evidence" value="ECO:0007669"/>
    <property type="project" value="InterPro"/>
</dbReference>
<keyword evidence="4" id="KW-0804">Transcription</keyword>
<evidence type="ECO:0000256" key="5">
    <source>
        <dbReference type="ARBA" id="ARBA00023242"/>
    </source>
</evidence>
<dbReference type="EMBL" id="KB908855">
    <property type="protein sequence ID" value="EOA82160.1"/>
    <property type="molecule type" value="Genomic_DNA"/>
</dbReference>
<accession>R0I9N3</accession>
<dbReference type="AlphaFoldDB" id="R0I9N3"/>
<dbReference type="InterPro" id="IPR036864">
    <property type="entry name" value="Zn2-C6_fun-type_DNA-bd_sf"/>
</dbReference>
<dbReference type="Proteomes" id="UP000016935">
    <property type="component" value="Unassembled WGS sequence"/>
</dbReference>
<evidence type="ECO:0000313" key="9">
    <source>
        <dbReference type="Proteomes" id="UP000016935"/>
    </source>
</evidence>
<dbReference type="STRING" id="671987.R0I9N3"/>
<dbReference type="PANTHER" id="PTHR47338">
    <property type="entry name" value="ZN(II)2CYS6 TRANSCRIPTION FACTOR (EUROFUNG)-RELATED"/>
    <property type="match status" value="1"/>
</dbReference>
<sequence>MPSNESESPDESAFNDPPQQPHESTAANSQETQQDGSSKFKRIACVLCRKRKLRCDGARPSCSTCKRLSHGCGYDEVRKKSGPKRGYVKLLEQRLQQVETLLKTQDSTDTPKDAPREDSAAAYVANTINQTLPDTSEQPDASKAQGPGAVPFQTAAEQPGSWDLIALGLEEPLPPQEVMDDLYQIYFSRVHPTIPIIHRPRFLAALNLAPHMRPPVCLRYIMWTMAASVTDKYEALQEHFYHRARKYAHMDEMKGHGETTITLAHCQVWILTCTYEFKNMHFPRAWLSAGRAVRFAQMMQLHRLDGVGLDVKQCLPPPKDWTEREERRRAFWMSFCVDRYASIGTGWPMMIDERDIMTNLPASEDAYEKSRPMDTASLEQSLQPNGVANIHSFGGIVLTAAMFGRNLLHLHRPGPADTDDDINGGYWTRHRSIEQVLLQTSLGLPDYMRLPSGVADPNVVFTNMCIHTSTICLHQAAIFKADKHQLPAHIGNESKIRCVTAAAEVANLMRMVSHMDLGAMNPFISFCIYVAARVFVQYLKTRPNDQQMTSSLRFLLQAMQALRRRNPLTDSFLAQLDLDLESAGLAGLQNKAKTPSTANPTFYPNENATARCNPLINIHETQSSTGAINSPGNSDLVDAAPKSSTRYAQNTPGPPFHVSNINSVGMHTRNTGFIESQMSARGISTTILQPDFASGGFGMHDGSEMDLSGGERSVDHSSPATISSQSRGGSMSQSSYSPSQQNEMHIPYRESPKVSYSGLASGGTTGFSGFVSTSEALPIHAFGASGTGSDAYSNGLMVGDEWDYAALNAETGFTTADTSWDPLESVTMGWGVTGHFHDIQTNLFGAG</sequence>